<organism evidence="1 2">
    <name type="scientific">Trifolium medium</name>
    <dbReference type="NCBI Taxonomy" id="97028"/>
    <lineage>
        <taxon>Eukaryota</taxon>
        <taxon>Viridiplantae</taxon>
        <taxon>Streptophyta</taxon>
        <taxon>Embryophyta</taxon>
        <taxon>Tracheophyta</taxon>
        <taxon>Spermatophyta</taxon>
        <taxon>Magnoliopsida</taxon>
        <taxon>eudicotyledons</taxon>
        <taxon>Gunneridae</taxon>
        <taxon>Pentapetalae</taxon>
        <taxon>rosids</taxon>
        <taxon>fabids</taxon>
        <taxon>Fabales</taxon>
        <taxon>Fabaceae</taxon>
        <taxon>Papilionoideae</taxon>
        <taxon>50 kb inversion clade</taxon>
        <taxon>NPAAA clade</taxon>
        <taxon>Hologalegina</taxon>
        <taxon>IRL clade</taxon>
        <taxon>Trifolieae</taxon>
        <taxon>Trifolium</taxon>
    </lineage>
</organism>
<feature type="non-terminal residue" evidence="1">
    <location>
        <position position="28"/>
    </location>
</feature>
<dbReference type="EMBL" id="LXQA010823611">
    <property type="protein sequence ID" value="MCI72699.1"/>
    <property type="molecule type" value="Genomic_DNA"/>
</dbReference>
<proteinExistence type="predicted"/>
<evidence type="ECO:0000313" key="2">
    <source>
        <dbReference type="Proteomes" id="UP000265520"/>
    </source>
</evidence>
<accession>A0A392UGJ1</accession>
<protein>
    <submittedName>
        <fullName evidence="1">Endoglucanase 12-like</fullName>
    </submittedName>
</protein>
<comment type="caution">
    <text evidence="1">The sequence shown here is derived from an EMBL/GenBank/DDBJ whole genome shotgun (WGS) entry which is preliminary data.</text>
</comment>
<keyword evidence="2" id="KW-1185">Reference proteome</keyword>
<dbReference type="AlphaFoldDB" id="A0A392UGJ1"/>
<dbReference type="Proteomes" id="UP000265520">
    <property type="component" value="Unassembled WGS sequence"/>
</dbReference>
<sequence length="28" mass="3046">MEAKGVPGWNCGPNYFSRSVLKAFATSQ</sequence>
<evidence type="ECO:0000313" key="1">
    <source>
        <dbReference type="EMBL" id="MCI72699.1"/>
    </source>
</evidence>
<name>A0A392UGJ1_9FABA</name>
<reference evidence="1 2" key="1">
    <citation type="journal article" date="2018" name="Front. Plant Sci.">
        <title>Red Clover (Trifolium pratense) and Zigzag Clover (T. medium) - A Picture of Genomic Similarities and Differences.</title>
        <authorList>
            <person name="Dluhosova J."/>
            <person name="Istvanek J."/>
            <person name="Nedelnik J."/>
            <person name="Repkova J."/>
        </authorList>
    </citation>
    <scope>NUCLEOTIDE SEQUENCE [LARGE SCALE GENOMIC DNA]</scope>
    <source>
        <strain evidence="2">cv. 10/8</strain>
        <tissue evidence="1">Leaf</tissue>
    </source>
</reference>